<name>A0ABQ9VXB2_SAGOE</name>
<organism evidence="1 2">
    <name type="scientific">Saguinus oedipus</name>
    <name type="common">Cotton-top tamarin</name>
    <name type="synonym">Oedipomidas oedipus</name>
    <dbReference type="NCBI Taxonomy" id="9490"/>
    <lineage>
        <taxon>Eukaryota</taxon>
        <taxon>Metazoa</taxon>
        <taxon>Chordata</taxon>
        <taxon>Craniata</taxon>
        <taxon>Vertebrata</taxon>
        <taxon>Euteleostomi</taxon>
        <taxon>Mammalia</taxon>
        <taxon>Eutheria</taxon>
        <taxon>Euarchontoglires</taxon>
        <taxon>Primates</taxon>
        <taxon>Haplorrhini</taxon>
        <taxon>Platyrrhini</taxon>
        <taxon>Cebidae</taxon>
        <taxon>Callitrichinae</taxon>
        <taxon>Saguinus</taxon>
    </lineage>
</organism>
<accession>A0ABQ9VXB2</accession>
<sequence length="139" mass="15190">MSAHSGDPHLLLPGSQDQQVLLLLSQSESSSNTASLMGLAIRYTRTNNKQKIVLGKCSVSCPLPRSAVALQALLKHKLETASTSEQQPPESAIPTTVHVIWAIHAVKEALSLTPGVLTGWQLLSLEHNSRKRQLRWQLL</sequence>
<evidence type="ECO:0000313" key="2">
    <source>
        <dbReference type="Proteomes" id="UP001266305"/>
    </source>
</evidence>
<comment type="caution">
    <text evidence="1">The sequence shown here is derived from an EMBL/GenBank/DDBJ whole genome shotgun (WGS) entry which is preliminary data.</text>
</comment>
<dbReference type="EMBL" id="JASSZA010000004">
    <property type="protein sequence ID" value="KAK2113997.1"/>
    <property type="molecule type" value="Genomic_DNA"/>
</dbReference>
<reference evidence="1 2" key="1">
    <citation type="submission" date="2023-05" db="EMBL/GenBank/DDBJ databases">
        <title>B98-5 Cell Line De Novo Hybrid Assembly: An Optical Mapping Approach.</title>
        <authorList>
            <person name="Kananen K."/>
            <person name="Auerbach J.A."/>
            <person name="Kautto E."/>
            <person name="Blachly J.S."/>
        </authorList>
    </citation>
    <scope>NUCLEOTIDE SEQUENCE [LARGE SCALE GENOMIC DNA]</scope>
    <source>
        <strain evidence="1">B95-8</strain>
        <tissue evidence="1">Cell line</tissue>
    </source>
</reference>
<evidence type="ECO:0000313" key="1">
    <source>
        <dbReference type="EMBL" id="KAK2113997.1"/>
    </source>
</evidence>
<protein>
    <submittedName>
        <fullName evidence="1">Uncharacterized protein</fullName>
    </submittedName>
</protein>
<keyword evidence="2" id="KW-1185">Reference proteome</keyword>
<dbReference type="Proteomes" id="UP001266305">
    <property type="component" value="Unassembled WGS sequence"/>
</dbReference>
<proteinExistence type="predicted"/>
<gene>
    <name evidence="1" type="ORF">P7K49_008263</name>
</gene>